<dbReference type="EMBL" id="CP124734">
    <property type="protein sequence ID" value="WHA42993.1"/>
    <property type="molecule type" value="Genomic_DNA"/>
</dbReference>
<feature type="transmembrane region" description="Helical" evidence="1">
    <location>
        <begin position="39"/>
        <end position="60"/>
    </location>
</feature>
<sequence>MKLTTDLLAGGFFSIFGGAAFVASIGYKLGTPAAMGPGFFPTMIAVGIMILGLSLVATAIVKSGFLERPERIHVKPLLLITLSVVSFAILQEEVGLLAALVGLILISAVAAGARRPLEIVAITVALVAIAYLIFITGLNIPFTMWAQ</sequence>
<feature type="transmembrane region" description="Helical" evidence="1">
    <location>
        <begin position="96"/>
        <end position="113"/>
    </location>
</feature>
<name>A0A4D7DWZ3_9HYPH</name>
<protein>
    <submittedName>
        <fullName evidence="3">Tripartite tricarboxylate transporter TctB family protein</fullName>
    </submittedName>
</protein>
<dbReference type="RefSeq" id="WP_027673973.1">
    <property type="nucleotide sequence ID" value="NZ_CP039692.1"/>
</dbReference>
<dbReference type="KEGG" id="alf:CFBP5473_18620"/>
<feature type="transmembrane region" description="Helical" evidence="1">
    <location>
        <begin position="72"/>
        <end position="90"/>
    </location>
</feature>
<keyword evidence="1" id="KW-1133">Transmembrane helix</keyword>
<dbReference type="Proteomes" id="UP000298664">
    <property type="component" value="Chromosome Linear"/>
</dbReference>
<evidence type="ECO:0000313" key="3">
    <source>
        <dbReference type="EMBL" id="QCI99967.1"/>
    </source>
</evidence>
<dbReference type="Pfam" id="PF07331">
    <property type="entry name" value="TctB"/>
    <property type="match status" value="1"/>
</dbReference>
<dbReference type="OrthoDB" id="5186924at2"/>
<evidence type="ECO:0000259" key="2">
    <source>
        <dbReference type="Pfam" id="PF07331"/>
    </source>
</evidence>
<dbReference type="EMBL" id="CP039692">
    <property type="protein sequence ID" value="QCI99967.1"/>
    <property type="molecule type" value="Genomic_DNA"/>
</dbReference>
<proteinExistence type="predicted"/>
<feature type="transmembrane region" description="Helical" evidence="1">
    <location>
        <begin position="7"/>
        <end position="27"/>
    </location>
</feature>
<evidence type="ECO:0000256" key="1">
    <source>
        <dbReference type="SAM" id="Phobius"/>
    </source>
</evidence>
<dbReference type="Proteomes" id="UP000826513">
    <property type="component" value="Chromosome 2"/>
</dbReference>
<evidence type="ECO:0000313" key="4">
    <source>
        <dbReference type="EMBL" id="QYA09592.1"/>
    </source>
</evidence>
<evidence type="ECO:0000313" key="6">
    <source>
        <dbReference type="Proteomes" id="UP000298545"/>
    </source>
</evidence>
<reference evidence="3 6" key="1">
    <citation type="submission" date="2019-04" db="EMBL/GenBank/DDBJ databases">
        <title>Complete genome sequence of Agrobacterium larrymoorei CFBP5473.</title>
        <authorList>
            <person name="Haryono M."/>
            <person name="Chou L."/>
            <person name="Lin Y.-C."/>
            <person name="Lai E.-M."/>
            <person name="Kuo C.-H."/>
        </authorList>
    </citation>
    <scope>NUCLEOTIDE SEQUENCE [LARGE SCALE GENOMIC DNA]</scope>
    <source>
        <strain evidence="3 6">CFBP5473</strain>
    </source>
</reference>
<reference evidence="4 7" key="2">
    <citation type="submission" date="2021-03" db="EMBL/GenBank/DDBJ databases">
        <title>Rapid diversification of plasmids in a genus of pathogenic and nitrogen fixing bacteria.</title>
        <authorList>
            <person name="Weisberg A.J."/>
            <person name="Miller M."/>
            <person name="Ream W."/>
            <person name="Grunwald N.J."/>
            <person name="Chang J.H."/>
        </authorList>
    </citation>
    <scope>NUCLEOTIDE SEQUENCE [LARGE SCALE GENOMIC DNA]</scope>
    <source>
        <strain evidence="4 7">AF3.44</strain>
    </source>
</reference>
<keyword evidence="7" id="KW-1185">Reference proteome</keyword>
<dbReference type="Proteomes" id="UP000298545">
    <property type="component" value="Chromosome linear"/>
</dbReference>
<dbReference type="InterPro" id="IPR009936">
    <property type="entry name" value="DUF1468"/>
</dbReference>
<keyword evidence="1" id="KW-0472">Membrane</keyword>
<dbReference type="STRING" id="1367849.GCA_000518585_01100"/>
<feature type="transmembrane region" description="Helical" evidence="1">
    <location>
        <begin position="120"/>
        <end position="142"/>
    </location>
</feature>
<dbReference type="EMBL" id="CP072168">
    <property type="protein sequence ID" value="QYA09592.1"/>
    <property type="molecule type" value="Genomic_DNA"/>
</dbReference>
<organism evidence="3 6">
    <name type="scientific">Agrobacterium larrymoorei</name>
    <dbReference type="NCBI Taxonomy" id="160699"/>
    <lineage>
        <taxon>Bacteria</taxon>
        <taxon>Pseudomonadati</taxon>
        <taxon>Pseudomonadota</taxon>
        <taxon>Alphaproteobacteria</taxon>
        <taxon>Hyphomicrobiales</taxon>
        <taxon>Rhizobiaceae</taxon>
        <taxon>Rhizobium/Agrobacterium group</taxon>
        <taxon>Agrobacterium</taxon>
    </lineage>
</organism>
<gene>
    <name evidence="3" type="ORF">CFBP5473_18620</name>
    <name evidence="5" type="ORF">CFBP5477_017155</name>
    <name evidence="4" type="ORF">J5285_19715</name>
</gene>
<keyword evidence="1" id="KW-0812">Transmembrane</keyword>
<reference evidence="5" key="3">
    <citation type="submission" date="2023-05" db="EMBL/GenBank/DDBJ databases">
        <title>Complete genome sequence of Agrobacterium larrymoorei CFBP5477.</title>
        <authorList>
            <person name="Yen H.-C."/>
            <person name="Chou L."/>
            <person name="Lin Y.-C."/>
            <person name="Lai E.-M."/>
            <person name="Kuo C.-H."/>
        </authorList>
    </citation>
    <scope>NUCLEOTIDE SEQUENCE</scope>
    <source>
        <strain evidence="5">CFBP5477</strain>
    </source>
</reference>
<evidence type="ECO:0000313" key="5">
    <source>
        <dbReference type="EMBL" id="WHA42993.1"/>
    </source>
</evidence>
<dbReference type="AlphaFoldDB" id="A0A4D7DWZ3"/>
<feature type="domain" description="DUF1468" evidence="2">
    <location>
        <begin position="8"/>
        <end position="142"/>
    </location>
</feature>
<accession>A0A4D7DWZ3</accession>
<evidence type="ECO:0000313" key="7">
    <source>
        <dbReference type="Proteomes" id="UP000826513"/>
    </source>
</evidence>